<dbReference type="GO" id="GO:0004788">
    <property type="term" value="F:thiamine diphosphokinase activity"/>
    <property type="evidence" value="ECO:0007669"/>
    <property type="project" value="UniProtKB-UniRule"/>
</dbReference>
<keyword evidence="2" id="KW-0547">Nucleotide-binding</keyword>
<dbReference type="RefSeq" id="WP_004072870.1">
    <property type="nucleotide sequence ID" value="NZ_CM001488.1"/>
</dbReference>
<evidence type="ECO:0000256" key="4">
    <source>
        <dbReference type="ARBA" id="ARBA00022840"/>
    </source>
</evidence>
<keyword evidence="1" id="KW-0808">Transferase</keyword>
<dbReference type="SUPFAM" id="SSF63999">
    <property type="entry name" value="Thiamin pyrophosphokinase, catalytic domain"/>
    <property type="match status" value="1"/>
</dbReference>
<dbReference type="GO" id="GO:0016301">
    <property type="term" value="F:kinase activity"/>
    <property type="evidence" value="ECO:0007669"/>
    <property type="project" value="UniProtKB-KW"/>
</dbReference>
<keyword evidence="3 7" id="KW-0418">Kinase</keyword>
<dbReference type="GO" id="GO:0006772">
    <property type="term" value="P:thiamine metabolic process"/>
    <property type="evidence" value="ECO:0007669"/>
    <property type="project" value="UniProtKB-UniRule"/>
</dbReference>
<evidence type="ECO:0000256" key="3">
    <source>
        <dbReference type="ARBA" id="ARBA00022777"/>
    </source>
</evidence>
<dbReference type="Pfam" id="PF04265">
    <property type="entry name" value="TPK_B1_binding"/>
    <property type="match status" value="1"/>
</dbReference>
<name>I5B2B8_9BACT</name>
<keyword evidence="4" id="KW-0067">ATP-binding</keyword>
<dbReference type="AlphaFoldDB" id="I5B2B8"/>
<dbReference type="InterPro" id="IPR036371">
    <property type="entry name" value="TPK_B1-bd_sf"/>
</dbReference>
<evidence type="ECO:0000256" key="5">
    <source>
        <dbReference type="NCBIfam" id="TIGR01378"/>
    </source>
</evidence>
<dbReference type="EC" id="2.7.6.2" evidence="5"/>
<dbReference type="InterPro" id="IPR036759">
    <property type="entry name" value="TPK_catalytic_sf"/>
</dbReference>
<feature type="domain" description="Thiamin pyrophosphokinase thiamin-binding" evidence="6">
    <location>
        <begin position="146"/>
        <end position="205"/>
    </location>
</feature>
<dbReference type="Pfam" id="PF04263">
    <property type="entry name" value="TPK_catalytic"/>
    <property type="match status" value="1"/>
</dbReference>
<dbReference type="Proteomes" id="UP000005778">
    <property type="component" value="Chromosome"/>
</dbReference>
<evidence type="ECO:0000256" key="1">
    <source>
        <dbReference type="ARBA" id="ARBA00022679"/>
    </source>
</evidence>
<dbReference type="NCBIfam" id="TIGR01378">
    <property type="entry name" value="thi_PPkinase"/>
    <property type="match status" value="1"/>
</dbReference>
<dbReference type="InterPro" id="IPR007373">
    <property type="entry name" value="Thiamin_PyroPKinase_B1-bd"/>
</dbReference>
<dbReference type="OrthoDB" id="7057856at2"/>
<evidence type="ECO:0000259" key="6">
    <source>
        <dbReference type="SMART" id="SM00983"/>
    </source>
</evidence>
<dbReference type="HOGENOM" id="CLU_044237_1_1_7"/>
<dbReference type="InterPro" id="IPR053149">
    <property type="entry name" value="TPK"/>
</dbReference>
<dbReference type="STRING" id="879212.DespoDRAFT_01712"/>
<gene>
    <name evidence="7" type="ORF">DespoDRAFT_01712</name>
</gene>
<protein>
    <recommendedName>
        <fullName evidence="5">Thiamine diphosphokinase</fullName>
        <ecNumber evidence="5">2.7.6.2</ecNumber>
    </recommendedName>
</protein>
<dbReference type="GO" id="GO:0005524">
    <property type="term" value="F:ATP binding"/>
    <property type="evidence" value="ECO:0007669"/>
    <property type="project" value="UniProtKB-KW"/>
</dbReference>
<dbReference type="EMBL" id="CM001488">
    <property type="protein sequence ID" value="EIM63631.1"/>
    <property type="molecule type" value="Genomic_DNA"/>
</dbReference>
<dbReference type="CDD" id="cd07995">
    <property type="entry name" value="TPK"/>
    <property type="match status" value="1"/>
</dbReference>
<dbReference type="SMART" id="SM00983">
    <property type="entry name" value="TPK_B1_binding"/>
    <property type="match status" value="1"/>
</dbReference>
<proteinExistence type="predicted"/>
<dbReference type="SUPFAM" id="SSF63862">
    <property type="entry name" value="Thiamin pyrophosphokinase, substrate-binding domain"/>
    <property type="match status" value="1"/>
</dbReference>
<accession>I5B2B8</accession>
<keyword evidence="8" id="KW-1185">Reference proteome</keyword>
<dbReference type="eggNOG" id="COG1564">
    <property type="taxonomic scope" value="Bacteria"/>
</dbReference>
<sequence length="212" mass="23064">MKTVIVANGTLSEPDGLLPRIQQADMVIAADGGAVHLHHMGIIPGIIIGDLDSIPTETLLFYKEKQVKILKHPVRKDQTDMELCMTYAIDHGCTELLIMGATSTRLDHTLANIFLLRRLADQGIPTTILDAYNDIHVVVSDLTLMGRPGDLLSVIPVSDHVKGLTLEGLEYPLTDQNLCMGSTMGISNVFTQDEAKISLKSGAVLVIKPKEE</sequence>
<reference evidence="7 8" key="2">
    <citation type="submission" date="2012-02" db="EMBL/GenBank/DDBJ databases">
        <title>Improved High-Quality Draft sequence of Desulfobacter postgatei 2ac9.</title>
        <authorList>
            <consortium name="US DOE Joint Genome Institute"/>
            <person name="Lucas S."/>
            <person name="Han J."/>
            <person name="Lapidus A."/>
            <person name="Cheng J.-F."/>
            <person name="Goodwin L."/>
            <person name="Pitluck S."/>
            <person name="Peters L."/>
            <person name="Ovchinnikova G."/>
            <person name="Held B."/>
            <person name="Detter J.C."/>
            <person name="Han C."/>
            <person name="Tapia R."/>
            <person name="Land M."/>
            <person name="Hauser L."/>
            <person name="Kyrpides N."/>
            <person name="Ivanova N."/>
            <person name="Pagani I."/>
            <person name="Orellana R."/>
            <person name="Lovley D."/>
            <person name="Woyke T."/>
        </authorList>
    </citation>
    <scope>NUCLEOTIDE SEQUENCE [LARGE SCALE GENOMIC DNA]</scope>
    <source>
        <strain evidence="7 8">2ac9</strain>
    </source>
</reference>
<dbReference type="GO" id="GO:0030975">
    <property type="term" value="F:thiamine binding"/>
    <property type="evidence" value="ECO:0007669"/>
    <property type="project" value="InterPro"/>
</dbReference>
<dbReference type="InterPro" id="IPR007371">
    <property type="entry name" value="TPK_catalytic"/>
</dbReference>
<evidence type="ECO:0000256" key="2">
    <source>
        <dbReference type="ARBA" id="ARBA00022741"/>
    </source>
</evidence>
<dbReference type="InterPro" id="IPR006282">
    <property type="entry name" value="Thi_PPkinase"/>
</dbReference>
<organism evidence="7 8">
    <name type="scientific">Desulfobacter postgatei 2ac9</name>
    <dbReference type="NCBI Taxonomy" id="879212"/>
    <lineage>
        <taxon>Bacteria</taxon>
        <taxon>Pseudomonadati</taxon>
        <taxon>Thermodesulfobacteriota</taxon>
        <taxon>Desulfobacteria</taxon>
        <taxon>Desulfobacterales</taxon>
        <taxon>Desulfobacteraceae</taxon>
        <taxon>Desulfobacter</taxon>
    </lineage>
</organism>
<evidence type="ECO:0000313" key="7">
    <source>
        <dbReference type="EMBL" id="EIM63631.1"/>
    </source>
</evidence>
<reference evidence="7 8" key="1">
    <citation type="submission" date="2011-09" db="EMBL/GenBank/DDBJ databases">
        <authorList>
            <consortium name="US DOE Joint Genome Institute (JGI-PGF)"/>
            <person name="Lucas S."/>
            <person name="Han J."/>
            <person name="Lapidus A."/>
            <person name="Cheng J.-F."/>
            <person name="Goodwin L."/>
            <person name="Pitluck S."/>
            <person name="Peters L."/>
            <person name="Land M.L."/>
            <person name="Hauser L."/>
            <person name="Orellana R."/>
            <person name="Lovley D."/>
            <person name="Woyke T.J."/>
        </authorList>
    </citation>
    <scope>NUCLEOTIDE SEQUENCE [LARGE SCALE GENOMIC DNA]</scope>
    <source>
        <strain evidence="7 8">2ac9</strain>
    </source>
</reference>
<dbReference type="PANTHER" id="PTHR41299">
    <property type="entry name" value="THIAMINE PYROPHOSPHOKINASE"/>
    <property type="match status" value="1"/>
</dbReference>
<dbReference type="GO" id="GO:0009229">
    <property type="term" value="P:thiamine diphosphate biosynthetic process"/>
    <property type="evidence" value="ECO:0007669"/>
    <property type="project" value="InterPro"/>
</dbReference>
<evidence type="ECO:0000313" key="8">
    <source>
        <dbReference type="Proteomes" id="UP000005778"/>
    </source>
</evidence>
<dbReference type="Gene3D" id="3.40.50.10240">
    <property type="entry name" value="Thiamin pyrophosphokinase, catalytic domain"/>
    <property type="match status" value="1"/>
</dbReference>
<dbReference type="PANTHER" id="PTHR41299:SF1">
    <property type="entry name" value="THIAMINE PYROPHOSPHOKINASE"/>
    <property type="match status" value="1"/>
</dbReference>